<feature type="signal peptide" evidence="7">
    <location>
        <begin position="1"/>
        <end position="15"/>
    </location>
</feature>
<protein>
    <submittedName>
        <fullName evidence="11">Fe2OG dioxygenase domain-containing protein</fullName>
    </submittedName>
</protein>
<keyword evidence="3" id="KW-0847">Vitamin C</keyword>
<keyword evidence="6" id="KW-0408">Iron</keyword>
<evidence type="ECO:0000256" key="1">
    <source>
        <dbReference type="ARBA" id="ARBA00001961"/>
    </source>
</evidence>
<dbReference type="Gene3D" id="2.60.120.620">
    <property type="entry name" value="q2cbj1_9rhob like domain"/>
    <property type="match status" value="1"/>
</dbReference>
<dbReference type="EMBL" id="UYSL01026790">
    <property type="protein sequence ID" value="VDL86003.1"/>
    <property type="molecule type" value="Genomic_DNA"/>
</dbReference>
<dbReference type="AlphaFoldDB" id="A0A0N4YWX0"/>
<dbReference type="GO" id="GO:0005783">
    <property type="term" value="C:endoplasmic reticulum"/>
    <property type="evidence" value="ECO:0007669"/>
    <property type="project" value="TreeGrafter"/>
</dbReference>
<evidence type="ECO:0000313" key="10">
    <source>
        <dbReference type="Proteomes" id="UP000271162"/>
    </source>
</evidence>
<dbReference type="OMA" id="NIRYQPR"/>
<evidence type="ECO:0000256" key="6">
    <source>
        <dbReference type="ARBA" id="ARBA00023004"/>
    </source>
</evidence>
<dbReference type="InterPro" id="IPR005123">
    <property type="entry name" value="Oxoglu/Fe-dep_dioxygenase_dom"/>
</dbReference>
<dbReference type="InterPro" id="IPR044862">
    <property type="entry name" value="Pro_4_hyd_alph_FE2OG_OXY"/>
</dbReference>
<dbReference type="PANTHER" id="PTHR10869:SF210">
    <property type="entry name" value="FE2OG DIOXYGENASE DOMAIN-CONTAINING PROTEIN"/>
    <property type="match status" value="1"/>
</dbReference>
<keyword evidence="5" id="KW-0560">Oxidoreductase</keyword>
<organism evidence="11">
    <name type="scientific">Nippostrongylus brasiliensis</name>
    <name type="common">Rat hookworm</name>
    <dbReference type="NCBI Taxonomy" id="27835"/>
    <lineage>
        <taxon>Eukaryota</taxon>
        <taxon>Metazoa</taxon>
        <taxon>Ecdysozoa</taxon>
        <taxon>Nematoda</taxon>
        <taxon>Chromadorea</taxon>
        <taxon>Rhabditida</taxon>
        <taxon>Rhabditina</taxon>
        <taxon>Rhabditomorpha</taxon>
        <taxon>Strongyloidea</taxon>
        <taxon>Heligmosomidae</taxon>
        <taxon>Nippostrongylus</taxon>
    </lineage>
</organism>
<dbReference type="GO" id="GO:0004656">
    <property type="term" value="F:procollagen-proline 4-dioxygenase activity"/>
    <property type="evidence" value="ECO:0007669"/>
    <property type="project" value="TreeGrafter"/>
</dbReference>
<sequence>MRFITVLLLTTASRSEHNVGDQEEKEFVGAEYWTEDYLQQCNEAAPRYGEYSCYVLVRRYERLHIEVLNDNPVLVIFRDFVPNNFVKDFLSDVERKQMIEQTVVKSGDEKSSIISGTRRVNGSWFEHAETPGVGKLFRRVASFLPSVNFESSEPWQVLSYIPGGHYAPHHDFIDYSSPDMWDEWMRIYGNRFATFMIVLQSASRGGGTVFPSINQTVRATTGDAIFWTNMDHSGAKDELSVHGACPVYDGIKIAATLWIRVKGQDIFHSPLSSQHFDLGKIVRPKEDRVVEVCTESEG</sequence>
<dbReference type="FunFam" id="2.60.120.620:FF:000030">
    <property type="entry name" value="Proline HYdroxylase"/>
    <property type="match status" value="1"/>
</dbReference>
<gene>
    <name evidence="9" type="ORF">NBR_LOCUS21743</name>
</gene>
<reference evidence="9 10" key="2">
    <citation type="submission" date="2018-11" db="EMBL/GenBank/DDBJ databases">
        <authorList>
            <consortium name="Pathogen Informatics"/>
        </authorList>
    </citation>
    <scope>NUCLEOTIDE SEQUENCE [LARGE SCALE GENOMIC DNA]</scope>
</reference>
<evidence type="ECO:0000256" key="5">
    <source>
        <dbReference type="ARBA" id="ARBA00023002"/>
    </source>
</evidence>
<dbReference type="GO" id="GO:0031418">
    <property type="term" value="F:L-ascorbic acid binding"/>
    <property type="evidence" value="ECO:0007669"/>
    <property type="project" value="UniProtKB-KW"/>
</dbReference>
<dbReference type="PROSITE" id="PS51471">
    <property type="entry name" value="FE2OG_OXY"/>
    <property type="match status" value="1"/>
</dbReference>
<evidence type="ECO:0000259" key="8">
    <source>
        <dbReference type="PROSITE" id="PS51471"/>
    </source>
</evidence>
<dbReference type="PANTHER" id="PTHR10869">
    <property type="entry name" value="PROLYL 4-HYDROXYLASE ALPHA SUBUNIT"/>
    <property type="match status" value="1"/>
</dbReference>
<evidence type="ECO:0000313" key="9">
    <source>
        <dbReference type="EMBL" id="VDL86003.1"/>
    </source>
</evidence>
<comment type="cofactor">
    <cofactor evidence="1">
        <name>L-ascorbate</name>
        <dbReference type="ChEBI" id="CHEBI:38290"/>
    </cofactor>
</comment>
<evidence type="ECO:0000256" key="4">
    <source>
        <dbReference type="ARBA" id="ARBA00022964"/>
    </source>
</evidence>
<accession>A0A0N4YWX0</accession>
<dbReference type="GO" id="GO:0005506">
    <property type="term" value="F:iron ion binding"/>
    <property type="evidence" value="ECO:0007669"/>
    <property type="project" value="InterPro"/>
</dbReference>
<keyword evidence="10" id="KW-1185">Reference proteome</keyword>
<proteinExistence type="predicted"/>
<keyword evidence="7" id="KW-0732">Signal</keyword>
<feature type="chain" id="PRO_5043126057" evidence="7">
    <location>
        <begin position="16"/>
        <end position="298"/>
    </location>
</feature>
<dbReference type="STRING" id="27835.A0A0N4YWX0"/>
<keyword evidence="2" id="KW-0479">Metal-binding</keyword>
<dbReference type="WBParaSite" id="NBR_0002174201-mRNA-1">
    <property type="protein sequence ID" value="NBR_0002174201-mRNA-1"/>
    <property type="gene ID" value="NBR_0002174201"/>
</dbReference>
<dbReference type="SMART" id="SM00702">
    <property type="entry name" value="P4Hc"/>
    <property type="match status" value="1"/>
</dbReference>
<dbReference type="InterPro" id="IPR045054">
    <property type="entry name" value="P4HA-like"/>
</dbReference>
<keyword evidence="4" id="KW-0223">Dioxygenase</keyword>
<feature type="domain" description="Fe2OG dioxygenase" evidence="8">
    <location>
        <begin position="151"/>
        <end position="261"/>
    </location>
</feature>
<evidence type="ECO:0000256" key="2">
    <source>
        <dbReference type="ARBA" id="ARBA00022723"/>
    </source>
</evidence>
<evidence type="ECO:0000256" key="3">
    <source>
        <dbReference type="ARBA" id="ARBA00022896"/>
    </source>
</evidence>
<evidence type="ECO:0000313" key="11">
    <source>
        <dbReference type="WBParaSite" id="NBR_0002174201-mRNA-1"/>
    </source>
</evidence>
<reference evidence="11" key="1">
    <citation type="submission" date="2017-02" db="UniProtKB">
        <authorList>
            <consortium name="WormBaseParasite"/>
        </authorList>
    </citation>
    <scope>IDENTIFICATION</scope>
</reference>
<name>A0A0N4YWX0_NIPBR</name>
<dbReference type="Proteomes" id="UP000271162">
    <property type="component" value="Unassembled WGS sequence"/>
</dbReference>
<dbReference type="Pfam" id="PF13640">
    <property type="entry name" value="2OG-FeII_Oxy_3"/>
    <property type="match status" value="1"/>
</dbReference>
<evidence type="ECO:0000256" key="7">
    <source>
        <dbReference type="SAM" id="SignalP"/>
    </source>
</evidence>
<dbReference type="InterPro" id="IPR006620">
    <property type="entry name" value="Pro_4_hyd_alph"/>
</dbReference>